<evidence type="ECO:0000256" key="2">
    <source>
        <dbReference type="ARBA" id="ARBA00022729"/>
    </source>
</evidence>
<name>A0A6I6EIU5_9GAMM</name>
<keyword evidence="4" id="KW-0521">NADP</keyword>
<sequence length="502" mass="54848">MMKNKPTAVVIGAGASGMASALLLAMHGYEVSLVERAKKTGVTMRGFLKSRIYFDSGVHFVGELSPHGVLSAYLRYLGLESLQCLDFDQDNFETVRFSDGRQYALSVGFEAMVASLCADFPGEKVGICGYMAEVRAAYNASTFHSLQGPLSNPQENQQRWQYSLQAVIAHFTSNPYLQTLLAVPCLYHGVSPCKVSFLQHARVAGSHFNGVRTFSQGGASLVRSFEQRLREENVSLSCGNSVTKIHCDADGNLKNVELDNGECLPGSVVIYTGHPHYLPDMLPENALRPASCRRLHQLYDGMSAHLLYLTGDRHPPALLDKKNLLYCRHDRPLEQAFMPRHNGNEGPFYVMPGPSVLGNSGAHESVDYVAVIPCDATEYHAFYGSGVGKRPAAYRQQKKRRLAELAASMHRALPELATLRMVDGATPLTLQKYLNTPHAGMYGAAHDMTQFNPQPTTRLPGLYLAGQAVTGPGILGAVISAFLACGYPLGHQNLLDGVRICR</sequence>
<evidence type="ECO:0000256" key="4">
    <source>
        <dbReference type="ARBA" id="ARBA00022857"/>
    </source>
</evidence>
<dbReference type="KEGG" id="erwi:GN242_15185"/>
<dbReference type="Pfam" id="PF01593">
    <property type="entry name" value="Amino_oxidase"/>
    <property type="match status" value="1"/>
</dbReference>
<organism evidence="7 8">
    <name type="scientific">Erwinia sorbitola</name>
    <dbReference type="NCBI Taxonomy" id="2681984"/>
    <lineage>
        <taxon>Bacteria</taxon>
        <taxon>Pseudomonadati</taxon>
        <taxon>Pseudomonadota</taxon>
        <taxon>Gammaproteobacteria</taxon>
        <taxon>Enterobacterales</taxon>
        <taxon>Erwiniaceae</taxon>
        <taxon>Erwinia</taxon>
    </lineage>
</organism>
<proteinExistence type="predicted"/>
<keyword evidence="3" id="KW-0274">FAD</keyword>
<accession>A0A6I6EIU5</accession>
<dbReference type="InterPro" id="IPR002937">
    <property type="entry name" value="Amino_oxidase"/>
</dbReference>
<evidence type="ECO:0000313" key="7">
    <source>
        <dbReference type="EMBL" id="QGU88478.1"/>
    </source>
</evidence>
<dbReference type="Proteomes" id="UP000424752">
    <property type="component" value="Chromosome"/>
</dbReference>
<dbReference type="AlphaFoldDB" id="A0A6I6EIU5"/>
<dbReference type="EMBL" id="CP046509">
    <property type="protein sequence ID" value="QGU88478.1"/>
    <property type="molecule type" value="Genomic_DNA"/>
</dbReference>
<keyword evidence="2" id="KW-0732">Signal</keyword>
<dbReference type="PANTHER" id="PTHR46091:SF3">
    <property type="entry name" value="AMINE OXIDASE DOMAIN-CONTAINING PROTEIN"/>
    <property type="match status" value="1"/>
</dbReference>
<evidence type="ECO:0000256" key="1">
    <source>
        <dbReference type="ARBA" id="ARBA00022630"/>
    </source>
</evidence>
<evidence type="ECO:0000256" key="5">
    <source>
        <dbReference type="ARBA" id="ARBA00023027"/>
    </source>
</evidence>
<protein>
    <submittedName>
        <fullName evidence="7">NAD(P)-binding protein</fullName>
    </submittedName>
</protein>
<gene>
    <name evidence="7" type="ORF">GN242_15185</name>
</gene>
<dbReference type="PANTHER" id="PTHR46091">
    <property type="entry name" value="BLR7054 PROTEIN"/>
    <property type="match status" value="1"/>
</dbReference>
<dbReference type="GO" id="GO:0016491">
    <property type="term" value="F:oxidoreductase activity"/>
    <property type="evidence" value="ECO:0007669"/>
    <property type="project" value="InterPro"/>
</dbReference>
<dbReference type="InterPro" id="IPR052206">
    <property type="entry name" value="Retinol_saturase"/>
</dbReference>
<evidence type="ECO:0000256" key="3">
    <source>
        <dbReference type="ARBA" id="ARBA00022827"/>
    </source>
</evidence>
<dbReference type="SUPFAM" id="SSF51905">
    <property type="entry name" value="FAD/NAD(P)-binding domain"/>
    <property type="match status" value="1"/>
</dbReference>
<keyword evidence="5" id="KW-0520">NAD</keyword>
<evidence type="ECO:0000313" key="8">
    <source>
        <dbReference type="Proteomes" id="UP000424752"/>
    </source>
</evidence>
<keyword evidence="1" id="KW-0285">Flavoprotein</keyword>
<dbReference type="InterPro" id="IPR036188">
    <property type="entry name" value="FAD/NAD-bd_sf"/>
</dbReference>
<evidence type="ECO:0000259" key="6">
    <source>
        <dbReference type="Pfam" id="PF01593"/>
    </source>
</evidence>
<feature type="domain" description="Amine oxidase" evidence="6">
    <location>
        <begin position="16"/>
        <end position="315"/>
    </location>
</feature>
<dbReference type="RefSeq" id="WP_156287772.1">
    <property type="nucleotide sequence ID" value="NZ_CP046509.1"/>
</dbReference>
<reference evidence="7 8" key="1">
    <citation type="submission" date="2019-12" db="EMBL/GenBank/DDBJ databases">
        <title>Erwinia sp. nov., isolated from droppings of birds in the Qinghai-Tiebt plateau of China.</title>
        <authorList>
            <person name="Ge Y."/>
        </authorList>
    </citation>
    <scope>NUCLEOTIDE SEQUENCE [LARGE SCALE GENOMIC DNA]</scope>
    <source>
        <strain evidence="7 8">J780</strain>
    </source>
</reference>
<dbReference type="Gene3D" id="3.50.50.60">
    <property type="entry name" value="FAD/NAD(P)-binding domain"/>
    <property type="match status" value="1"/>
</dbReference>